<feature type="compositionally biased region" description="Pro residues" evidence="1">
    <location>
        <begin position="86"/>
        <end position="119"/>
    </location>
</feature>
<sequence>MMMANKTRGKRWRGRYGVRTVPRHWLLARHGNGPEIFLRSSCERCGVHSLRRRLPPDPPLSGFHTRSPASSPPQAYAAALASLPSPRSPAPPPARPASLPPSASPSQLPPPKRAAPPAPTRLCRLPRHPSAGSHAHLLDCAKPPRRRRQGRLLRDRAPPLSTSSAAAPPPLCYIDQQLRKQRAFQRYDMIPQNALSHVSNPPFSHSVLCSSVDPLSHQVKVCEFGSARILIFHKRMSPEAMDRLLEKDKVPNPCYRV</sequence>
<evidence type="ECO:0000256" key="1">
    <source>
        <dbReference type="SAM" id="MobiDB-lite"/>
    </source>
</evidence>
<organism evidence="2 3">
    <name type="scientific">Zea mays</name>
    <name type="common">Maize</name>
    <dbReference type="NCBI Taxonomy" id="4577"/>
    <lineage>
        <taxon>Eukaryota</taxon>
        <taxon>Viridiplantae</taxon>
        <taxon>Streptophyta</taxon>
        <taxon>Embryophyta</taxon>
        <taxon>Tracheophyta</taxon>
        <taxon>Spermatophyta</taxon>
        <taxon>Magnoliopsida</taxon>
        <taxon>Liliopsida</taxon>
        <taxon>Poales</taxon>
        <taxon>Poaceae</taxon>
        <taxon>PACMAD clade</taxon>
        <taxon>Panicoideae</taxon>
        <taxon>Andropogonodae</taxon>
        <taxon>Andropogoneae</taxon>
        <taxon>Tripsacinae</taxon>
        <taxon>Zea</taxon>
    </lineage>
</organism>
<gene>
    <name evidence="2" type="ORF">Zm00014a_016392</name>
</gene>
<dbReference type="AlphaFoldDB" id="A0A3L6DZZ4"/>
<comment type="caution">
    <text evidence="2">The sequence shown here is derived from an EMBL/GenBank/DDBJ whole genome shotgun (WGS) entry which is preliminary data.</text>
</comment>
<feature type="region of interest" description="Disordered" evidence="1">
    <location>
        <begin position="53"/>
        <end position="167"/>
    </location>
</feature>
<proteinExistence type="predicted"/>
<protein>
    <submittedName>
        <fullName evidence="2">Uncharacterized protein</fullName>
    </submittedName>
</protein>
<feature type="compositionally biased region" description="Low complexity" evidence="1">
    <location>
        <begin position="67"/>
        <end position="85"/>
    </location>
</feature>
<dbReference type="EMBL" id="NCVQ01000008">
    <property type="protein sequence ID" value="PWZ13527.1"/>
    <property type="molecule type" value="Genomic_DNA"/>
</dbReference>
<evidence type="ECO:0000313" key="3">
    <source>
        <dbReference type="Proteomes" id="UP000251960"/>
    </source>
</evidence>
<accession>A0A3L6DZZ4</accession>
<evidence type="ECO:0000313" key="2">
    <source>
        <dbReference type="EMBL" id="PWZ13527.1"/>
    </source>
</evidence>
<reference evidence="2 3" key="1">
    <citation type="journal article" date="2018" name="Nat. Genet.">
        <title>Extensive intraspecific gene order and gene structural variations between Mo17 and other maize genomes.</title>
        <authorList>
            <person name="Sun S."/>
            <person name="Zhou Y."/>
            <person name="Chen J."/>
            <person name="Shi J."/>
            <person name="Zhao H."/>
            <person name="Zhao H."/>
            <person name="Song W."/>
            <person name="Zhang M."/>
            <person name="Cui Y."/>
            <person name="Dong X."/>
            <person name="Liu H."/>
            <person name="Ma X."/>
            <person name="Jiao Y."/>
            <person name="Wang B."/>
            <person name="Wei X."/>
            <person name="Stein J.C."/>
            <person name="Glaubitz J.C."/>
            <person name="Lu F."/>
            <person name="Yu G."/>
            <person name="Liang C."/>
            <person name="Fengler K."/>
            <person name="Li B."/>
            <person name="Rafalski A."/>
            <person name="Schnable P.S."/>
            <person name="Ware D.H."/>
            <person name="Buckler E.S."/>
            <person name="Lai J."/>
        </authorList>
    </citation>
    <scope>NUCLEOTIDE SEQUENCE [LARGE SCALE GENOMIC DNA]</scope>
    <source>
        <strain evidence="3">cv. Missouri 17</strain>
        <tissue evidence="2">Seedling</tissue>
    </source>
</reference>
<name>A0A3L6DZZ4_MAIZE</name>
<dbReference type="Proteomes" id="UP000251960">
    <property type="component" value="Chromosome 7"/>
</dbReference>